<protein>
    <recommendedName>
        <fullName evidence="1">N-acetyltransferase domain-containing protein</fullName>
    </recommendedName>
</protein>
<dbReference type="GO" id="GO:0016747">
    <property type="term" value="F:acyltransferase activity, transferring groups other than amino-acyl groups"/>
    <property type="evidence" value="ECO:0007669"/>
    <property type="project" value="InterPro"/>
</dbReference>
<dbReference type="EMBL" id="PEWV01000066">
    <property type="protein sequence ID" value="PIU41221.1"/>
    <property type="molecule type" value="Genomic_DNA"/>
</dbReference>
<evidence type="ECO:0000313" key="3">
    <source>
        <dbReference type="Proteomes" id="UP000230052"/>
    </source>
</evidence>
<accession>A0A2J0KRK3</accession>
<proteinExistence type="predicted"/>
<organism evidence="2 3">
    <name type="scientific">Candidatus Aquitaenariimonas noxiae</name>
    <dbReference type="NCBI Taxonomy" id="1974741"/>
    <lineage>
        <taxon>Bacteria</taxon>
        <taxon>Pseudomonadati</taxon>
        <taxon>Candidatus Omnitrophota</taxon>
        <taxon>Candidatus Aquitaenariimonas</taxon>
    </lineage>
</organism>
<dbReference type="SUPFAM" id="SSF55729">
    <property type="entry name" value="Acyl-CoA N-acyltransferases (Nat)"/>
    <property type="match status" value="1"/>
</dbReference>
<dbReference type="InterPro" id="IPR000182">
    <property type="entry name" value="GNAT_dom"/>
</dbReference>
<comment type="caution">
    <text evidence="2">The sequence shown here is derived from an EMBL/GenBank/DDBJ whole genome shotgun (WGS) entry which is preliminary data.</text>
</comment>
<feature type="domain" description="N-acetyltransferase" evidence="1">
    <location>
        <begin position="40"/>
        <end position="195"/>
    </location>
</feature>
<dbReference type="InterPro" id="IPR016181">
    <property type="entry name" value="Acyl_CoA_acyltransferase"/>
</dbReference>
<sequence length="223" mass="25538">MSFLVKFKQFLSRNIILKKTIHYRKDLKATTLDNPNGLKKESKLGTDLNFKYCLTVPGDLLQKLGIERHHKIDADASCFIASYNNEPVGCILFNLQGKAAIVRSWFPFDCEITFGNRHCYAHDGFVKPEFRGNSILEMLYLKSFEILKSRFDYLDALVYDGNFGANKVALKAGFTKVKNIVFVKLFFLKLILVLDNGIKNKMYVLFTALFKLSLAIWNSIKAI</sequence>
<dbReference type="AlphaFoldDB" id="A0A2J0KRK3"/>
<evidence type="ECO:0000313" key="2">
    <source>
        <dbReference type="EMBL" id="PIU41221.1"/>
    </source>
</evidence>
<gene>
    <name evidence="2" type="ORF">COS99_06535</name>
</gene>
<reference evidence="2 3" key="1">
    <citation type="submission" date="2017-09" db="EMBL/GenBank/DDBJ databases">
        <title>Depth-based differentiation of microbial function through sediment-hosted aquifers and enrichment of novel symbionts in the deep terrestrial subsurface.</title>
        <authorList>
            <person name="Probst A.J."/>
            <person name="Ladd B."/>
            <person name="Jarett J.K."/>
            <person name="Geller-Mcgrath D.E."/>
            <person name="Sieber C.M."/>
            <person name="Emerson J.B."/>
            <person name="Anantharaman K."/>
            <person name="Thomas B.C."/>
            <person name="Malmstrom R."/>
            <person name="Stieglmeier M."/>
            <person name="Klingl A."/>
            <person name="Woyke T."/>
            <person name="Ryan C.M."/>
            <person name="Banfield J.F."/>
        </authorList>
    </citation>
    <scope>NUCLEOTIDE SEQUENCE [LARGE SCALE GENOMIC DNA]</scope>
    <source>
        <strain evidence="2">CG07_land_8_20_14_0_80_42_15</strain>
    </source>
</reference>
<dbReference type="Proteomes" id="UP000230052">
    <property type="component" value="Unassembled WGS sequence"/>
</dbReference>
<name>A0A2J0KRK3_9BACT</name>
<dbReference type="Gene3D" id="3.40.630.30">
    <property type="match status" value="1"/>
</dbReference>
<dbReference type="PROSITE" id="PS51186">
    <property type="entry name" value="GNAT"/>
    <property type="match status" value="1"/>
</dbReference>
<dbReference type="Pfam" id="PF00583">
    <property type="entry name" value="Acetyltransf_1"/>
    <property type="match status" value="1"/>
</dbReference>
<feature type="non-terminal residue" evidence="2">
    <location>
        <position position="223"/>
    </location>
</feature>
<evidence type="ECO:0000259" key="1">
    <source>
        <dbReference type="PROSITE" id="PS51186"/>
    </source>
</evidence>